<organism evidence="1">
    <name type="scientific">Anguilla anguilla</name>
    <name type="common">European freshwater eel</name>
    <name type="synonym">Muraena anguilla</name>
    <dbReference type="NCBI Taxonomy" id="7936"/>
    <lineage>
        <taxon>Eukaryota</taxon>
        <taxon>Metazoa</taxon>
        <taxon>Chordata</taxon>
        <taxon>Craniata</taxon>
        <taxon>Vertebrata</taxon>
        <taxon>Euteleostomi</taxon>
        <taxon>Actinopterygii</taxon>
        <taxon>Neopterygii</taxon>
        <taxon>Teleostei</taxon>
        <taxon>Anguilliformes</taxon>
        <taxon>Anguillidae</taxon>
        <taxon>Anguilla</taxon>
    </lineage>
</organism>
<evidence type="ECO:0000313" key="1">
    <source>
        <dbReference type="EMBL" id="JAH10654.1"/>
    </source>
</evidence>
<accession>A0A0E9Q1L6</accession>
<dbReference type="EMBL" id="GBXM01097923">
    <property type="protein sequence ID" value="JAH10654.1"/>
    <property type="molecule type" value="Transcribed_RNA"/>
</dbReference>
<protein>
    <submittedName>
        <fullName evidence="1">Uncharacterized protein</fullName>
    </submittedName>
</protein>
<reference evidence="1" key="1">
    <citation type="submission" date="2014-11" db="EMBL/GenBank/DDBJ databases">
        <authorList>
            <person name="Amaro Gonzalez C."/>
        </authorList>
    </citation>
    <scope>NUCLEOTIDE SEQUENCE</scope>
</reference>
<reference evidence="1" key="2">
    <citation type="journal article" date="2015" name="Fish Shellfish Immunol.">
        <title>Early steps in the European eel (Anguilla anguilla)-Vibrio vulnificus interaction in the gills: Role of the RtxA13 toxin.</title>
        <authorList>
            <person name="Callol A."/>
            <person name="Pajuelo D."/>
            <person name="Ebbesson L."/>
            <person name="Teles M."/>
            <person name="MacKenzie S."/>
            <person name="Amaro C."/>
        </authorList>
    </citation>
    <scope>NUCLEOTIDE SEQUENCE</scope>
</reference>
<sequence>MLRKVFKVSGINAESPWQWRARPLLTHAFN</sequence>
<dbReference type="AlphaFoldDB" id="A0A0E9Q1L6"/>
<name>A0A0E9Q1L6_ANGAN</name>
<proteinExistence type="predicted"/>